<organism evidence="1 2">
    <name type="scientific">Pisolithus microcarpus 441</name>
    <dbReference type="NCBI Taxonomy" id="765257"/>
    <lineage>
        <taxon>Eukaryota</taxon>
        <taxon>Fungi</taxon>
        <taxon>Dikarya</taxon>
        <taxon>Basidiomycota</taxon>
        <taxon>Agaricomycotina</taxon>
        <taxon>Agaricomycetes</taxon>
        <taxon>Agaricomycetidae</taxon>
        <taxon>Boletales</taxon>
        <taxon>Sclerodermatineae</taxon>
        <taxon>Pisolithaceae</taxon>
        <taxon>Pisolithus</taxon>
    </lineage>
</organism>
<proteinExistence type="predicted"/>
<sequence>MLSSTSSVTSLAEGYALPVLLHDILRMFANTQSRYKSSFFGGRRAPPISFLYLLTTVVRTSQNRRCHVHCMMESN</sequence>
<reference evidence="1 2" key="1">
    <citation type="submission" date="2014-04" db="EMBL/GenBank/DDBJ databases">
        <authorList>
            <consortium name="DOE Joint Genome Institute"/>
            <person name="Kuo A."/>
            <person name="Kohler A."/>
            <person name="Costa M.D."/>
            <person name="Nagy L.G."/>
            <person name="Floudas D."/>
            <person name="Copeland A."/>
            <person name="Barry K.W."/>
            <person name="Cichocki N."/>
            <person name="Veneault-Fourrey C."/>
            <person name="LaButti K."/>
            <person name="Lindquist E.A."/>
            <person name="Lipzen A."/>
            <person name="Lundell T."/>
            <person name="Morin E."/>
            <person name="Murat C."/>
            <person name="Sun H."/>
            <person name="Tunlid A."/>
            <person name="Henrissat B."/>
            <person name="Grigoriev I.V."/>
            <person name="Hibbett D.S."/>
            <person name="Martin F."/>
            <person name="Nordberg H.P."/>
            <person name="Cantor M.N."/>
            <person name="Hua S.X."/>
        </authorList>
    </citation>
    <scope>NUCLEOTIDE SEQUENCE [LARGE SCALE GENOMIC DNA]</scope>
    <source>
        <strain evidence="1 2">441</strain>
    </source>
</reference>
<evidence type="ECO:0000313" key="1">
    <source>
        <dbReference type="EMBL" id="KIK13330.1"/>
    </source>
</evidence>
<name>A0A0C9XLT0_9AGAM</name>
<dbReference type="EMBL" id="KN834002">
    <property type="protein sequence ID" value="KIK13330.1"/>
    <property type="molecule type" value="Genomic_DNA"/>
</dbReference>
<evidence type="ECO:0000313" key="2">
    <source>
        <dbReference type="Proteomes" id="UP000054018"/>
    </source>
</evidence>
<accession>A0A0C9XLT0</accession>
<reference evidence="2" key="2">
    <citation type="submission" date="2015-01" db="EMBL/GenBank/DDBJ databases">
        <title>Evolutionary Origins and Diversification of the Mycorrhizal Mutualists.</title>
        <authorList>
            <consortium name="DOE Joint Genome Institute"/>
            <consortium name="Mycorrhizal Genomics Consortium"/>
            <person name="Kohler A."/>
            <person name="Kuo A."/>
            <person name="Nagy L.G."/>
            <person name="Floudas D."/>
            <person name="Copeland A."/>
            <person name="Barry K.W."/>
            <person name="Cichocki N."/>
            <person name="Veneault-Fourrey C."/>
            <person name="LaButti K."/>
            <person name="Lindquist E.A."/>
            <person name="Lipzen A."/>
            <person name="Lundell T."/>
            <person name="Morin E."/>
            <person name="Murat C."/>
            <person name="Riley R."/>
            <person name="Ohm R."/>
            <person name="Sun H."/>
            <person name="Tunlid A."/>
            <person name="Henrissat B."/>
            <person name="Grigoriev I.V."/>
            <person name="Hibbett D.S."/>
            <person name="Martin F."/>
        </authorList>
    </citation>
    <scope>NUCLEOTIDE SEQUENCE [LARGE SCALE GENOMIC DNA]</scope>
    <source>
        <strain evidence="2">441</strain>
    </source>
</reference>
<protein>
    <submittedName>
        <fullName evidence="1">Uncharacterized protein</fullName>
    </submittedName>
</protein>
<keyword evidence="2" id="KW-1185">Reference proteome</keyword>
<dbReference type="HOGENOM" id="CLU_2672002_0_0_1"/>
<gene>
    <name evidence="1" type="ORF">PISMIDRAFT_405744</name>
</gene>
<dbReference type="AlphaFoldDB" id="A0A0C9XLT0"/>
<dbReference type="Proteomes" id="UP000054018">
    <property type="component" value="Unassembled WGS sequence"/>
</dbReference>